<evidence type="ECO:0000313" key="1">
    <source>
        <dbReference type="EMBL" id="PWE21730.1"/>
    </source>
</evidence>
<comment type="caution">
    <text evidence="1">The sequence shown here is derived from an EMBL/GenBank/DDBJ whole genome shotgun (WGS) entry which is preliminary data.</text>
</comment>
<reference evidence="1 2" key="1">
    <citation type="submission" date="2018-05" db="EMBL/GenBank/DDBJ databases">
        <title>Antimicrobial susceptibility testing and genomic analysis of Arcobacter skirrowii strains and one Arcobacter butzleri isolated from German poultry farms.</title>
        <authorList>
            <person name="Haenel I."/>
            <person name="Hotzel H."/>
            <person name="Tomaso H."/>
            <person name="Busch A."/>
        </authorList>
    </citation>
    <scope>NUCLEOTIDE SEQUENCE [LARGE SCALE GENOMIC DNA]</scope>
    <source>
        <strain evidence="2">v</strain>
    </source>
</reference>
<dbReference type="EMBL" id="QEYI01000003">
    <property type="protein sequence ID" value="PWE21730.1"/>
    <property type="molecule type" value="Genomic_DNA"/>
</dbReference>
<gene>
    <name evidence="1" type="ORF">DF188_05820</name>
</gene>
<name>A0A2U2C128_9BACT</name>
<accession>A0A2U2C128</accession>
<evidence type="ECO:0008006" key="3">
    <source>
        <dbReference type="Google" id="ProtNLM"/>
    </source>
</evidence>
<dbReference type="SUPFAM" id="SSF52540">
    <property type="entry name" value="P-loop containing nucleoside triphosphate hydrolases"/>
    <property type="match status" value="1"/>
</dbReference>
<evidence type="ECO:0000313" key="2">
    <source>
        <dbReference type="Proteomes" id="UP000245014"/>
    </source>
</evidence>
<dbReference type="AlphaFoldDB" id="A0A2U2C128"/>
<organism evidence="1 2">
    <name type="scientific">Aliarcobacter skirrowii</name>
    <dbReference type="NCBI Taxonomy" id="28200"/>
    <lineage>
        <taxon>Bacteria</taxon>
        <taxon>Pseudomonadati</taxon>
        <taxon>Campylobacterota</taxon>
        <taxon>Epsilonproteobacteria</taxon>
        <taxon>Campylobacterales</taxon>
        <taxon>Arcobacteraceae</taxon>
        <taxon>Aliarcobacter</taxon>
    </lineage>
</organism>
<sequence length="302" mass="35454">MKTIYLHIGIGKTGTSSIQDMLVRNYDLFLKQDVLVPKSGIKYGMAHHGLANLAEEDFSLETKENYEDLIKEIDESNAKTVIISSELFSYVKPRYIEQIHQYLNKYDVKIVFYVREQVKLFESGYLQNLKAGSEKLQKNNMGGVIYDFRQFCSDLNKKDFNLLIQPWHDMFGYKNIICKLYDKKLNNGDICSHFLKVIKLEKVAIEYPNKQSNESLIPDFIKLVEMIDKLNPNSDKRISLINKLILLSNRFRPLAKNHILDDSEFYKNLRNSFYESNDLFASKYLTQEEKEILLNYHKEDNL</sequence>
<dbReference type="RefSeq" id="WP_109158430.1">
    <property type="nucleotide sequence ID" value="NZ_QEYI01000003.1"/>
</dbReference>
<dbReference type="Gene3D" id="3.40.50.300">
    <property type="entry name" value="P-loop containing nucleotide triphosphate hydrolases"/>
    <property type="match status" value="1"/>
</dbReference>
<dbReference type="InterPro" id="IPR027417">
    <property type="entry name" value="P-loop_NTPase"/>
</dbReference>
<dbReference type="Proteomes" id="UP000245014">
    <property type="component" value="Unassembled WGS sequence"/>
</dbReference>
<proteinExistence type="predicted"/>
<protein>
    <recommendedName>
        <fullName evidence="3">Sulfotransferase domain-containing protein</fullName>
    </recommendedName>
</protein>